<evidence type="ECO:0000256" key="7">
    <source>
        <dbReference type="ARBA" id="ARBA00023170"/>
    </source>
</evidence>
<evidence type="ECO:0000256" key="6">
    <source>
        <dbReference type="ARBA" id="ARBA00023157"/>
    </source>
</evidence>
<keyword evidence="11" id="KW-0449">Lipoprotein</keyword>
<dbReference type="InterPro" id="IPR023415">
    <property type="entry name" value="LDLR_class-A_CS"/>
</dbReference>
<dbReference type="PROSITE" id="PS01209">
    <property type="entry name" value="LDLRA_1"/>
    <property type="match status" value="3"/>
</dbReference>
<comment type="caution">
    <text evidence="9">Lacks conserved residue(s) required for the propagation of feature annotation.</text>
</comment>
<dbReference type="Pfam" id="PF00057">
    <property type="entry name" value="Ldl_recept_a"/>
    <property type="match status" value="6"/>
</dbReference>
<evidence type="ECO:0000256" key="1">
    <source>
        <dbReference type="ARBA" id="ARBA00004167"/>
    </source>
</evidence>
<feature type="signal peptide" evidence="10">
    <location>
        <begin position="1"/>
        <end position="17"/>
    </location>
</feature>
<dbReference type="InterPro" id="IPR051221">
    <property type="entry name" value="LDLR-related"/>
</dbReference>
<feature type="disulfide bond" evidence="9">
    <location>
        <begin position="124"/>
        <end position="139"/>
    </location>
</feature>
<dbReference type="GO" id="GO:0016324">
    <property type="term" value="C:apical plasma membrane"/>
    <property type="evidence" value="ECO:0007669"/>
    <property type="project" value="TreeGrafter"/>
</dbReference>
<keyword evidence="5" id="KW-0472">Membrane</keyword>
<keyword evidence="7 11" id="KW-0675">Receptor</keyword>
<evidence type="ECO:0000256" key="9">
    <source>
        <dbReference type="PROSITE-ProRule" id="PRU00124"/>
    </source>
</evidence>
<evidence type="ECO:0000256" key="3">
    <source>
        <dbReference type="ARBA" id="ARBA00022737"/>
    </source>
</evidence>
<reference evidence="11" key="2">
    <citation type="submission" date="2020-01" db="EMBL/GenBank/DDBJ databases">
        <authorList>
            <person name="Korhonen P.K.K."/>
            <person name="Guangxu M.G."/>
            <person name="Wang T.W."/>
            <person name="Stroehlein A.J.S."/>
            <person name="Young N.D."/>
            <person name="Ang C.-S.A."/>
            <person name="Fernando D.W.F."/>
            <person name="Lu H.L."/>
            <person name="Taylor S.T."/>
            <person name="Ehtesham M.E.M."/>
            <person name="Najaraj S.H.N."/>
            <person name="Harsha G.H.G."/>
            <person name="Madugundu A.M."/>
            <person name="Renuse S.R."/>
            <person name="Holt D.H."/>
            <person name="Pandey A.P."/>
            <person name="Papenfuss A.P."/>
            <person name="Gasser R.B.G."/>
            <person name="Fischer K.F."/>
        </authorList>
    </citation>
    <scope>NUCLEOTIDE SEQUENCE</scope>
    <source>
        <strain evidence="11">SSS_KF_BRIS2020</strain>
    </source>
</reference>
<evidence type="ECO:0000313" key="13">
    <source>
        <dbReference type="Proteomes" id="UP000070412"/>
    </source>
</evidence>
<evidence type="ECO:0000313" key="11">
    <source>
        <dbReference type="EMBL" id="KAF7494093.1"/>
    </source>
</evidence>
<keyword evidence="6 9" id="KW-1015">Disulfide bond</keyword>
<keyword evidence="3" id="KW-0677">Repeat</keyword>
<dbReference type="EMBL" id="WVUK01000054">
    <property type="protein sequence ID" value="KAF7494093.1"/>
    <property type="molecule type" value="Genomic_DNA"/>
</dbReference>
<feature type="disulfide bond" evidence="9">
    <location>
        <begin position="112"/>
        <end position="130"/>
    </location>
</feature>
<dbReference type="SMART" id="SM00192">
    <property type="entry name" value="LDLa"/>
    <property type="match status" value="7"/>
</dbReference>
<reference evidence="13" key="1">
    <citation type="journal article" date="2020" name="PLoS Negl. Trop. Dis.">
        <title>High-quality nuclear genome for Sarcoptes scabiei-A critical resource for a neglected parasite.</title>
        <authorList>
            <person name="Korhonen P.K."/>
            <person name="Gasser R.B."/>
            <person name="Ma G."/>
            <person name="Wang T."/>
            <person name="Stroehlein A.J."/>
            <person name="Young N.D."/>
            <person name="Ang C.S."/>
            <person name="Fernando D.D."/>
            <person name="Lu H.C."/>
            <person name="Taylor S."/>
            <person name="Reynolds S.L."/>
            <person name="Mofiz E."/>
            <person name="Najaraj S.H."/>
            <person name="Gowda H."/>
            <person name="Madugundu A."/>
            <person name="Renuse S."/>
            <person name="Holt D."/>
            <person name="Pandey A."/>
            <person name="Papenfuss A.T."/>
            <person name="Fischer K."/>
        </authorList>
    </citation>
    <scope>NUCLEOTIDE SEQUENCE [LARGE SCALE GENOMIC DNA]</scope>
</reference>
<dbReference type="InterPro" id="IPR002172">
    <property type="entry name" value="LDrepeatLR_classA_rpt"/>
</dbReference>
<protein>
    <submittedName>
        <fullName evidence="11">Low-density lipoprotein receptor-related protein 2</fullName>
    </submittedName>
</protein>
<dbReference type="GO" id="GO:0043235">
    <property type="term" value="C:receptor complex"/>
    <property type="evidence" value="ECO:0007669"/>
    <property type="project" value="TreeGrafter"/>
</dbReference>
<evidence type="ECO:0000256" key="10">
    <source>
        <dbReference type="SAM" id="SignalP"/>
    </source>
</evidence>
<feature type="disulfide bond" evidence="9">
    <location>
        <begin position="339"/>
        <end position="354"/>
    </location>
</feature>
<dbReference type="PRINTS" id="PR00261">
    <property type="entry name" value="LDLRECEPTOR"/>
</dbReference>
<keyword evidence="2" id="KW-0812">Transmembrane</keyword>
<dbReference type="Proteomes" id="UP000070412">
    <property type="component" value="Unassembled WGS sequence"/>
</dbReference>
<dbReference type="OrthoDB" id="6482518at2759"/>
<evidence type="ECO:0000256" key="4">
    <source>
        <dbReference type="ARBA" id="ARBA00022989"/>
    </source>
</evidence>
<accession>A0A834RIB3</accession>
<name>A0A834RIB3_SARSC</name>
<dbReference type="EnsemblMetazoa" id="SSS_5205s_mrna">
    <property type="protein sequence ID" value="KAF7494093.1"/>
    <property type="gene ID" value="SSS_5205"/>
</dbReference>
<evidence type="ECO:0000256" key="2">
    <source>
        <dbReference type="ARBA" id="ARBA00022692"/>
    </source>
</evidence>
<dbReference type="GO" id="GO:0042562">
    <property type="term" value="F:hormone binding"/>
    <property type="evidence" value="ECO:0007669"/>
    <property type="project" value="TreeGrafter"/>
</dbReference>
<dbReference type="GO" id="GO:0006898">
    <property type="term" value="P:receptor-mediated endocytosis"/>
    <property type="evidence" value="ECO:0007669"/>
    <property type="project" value="TreeGrafter"/>
</dbReference>
<dbReference type="AlphaFoldDB" id="A0A834RIB3"/>
<dbReference type="CDD" id="cd00112">
    <property type="entry name" value="LDLa"/>
    <property type="match status" value="7"/>
</dbReference>
<proteinExistence type="predicted"/>
<comment type="subcellular location">
    <subcellularLocation>
        <location evidence="1">Membrane</location>
        <topology evidence="1">Single-pass membrane protein</topology>
    </subcellularLocation>
</comment>
<feature type="disulfide bond" evidence="9">
    <location>
        <begin position="239"/>
        <end position="257"/>
    </location>
</feature>
<feature type="chain" id="PRO_5038259450" evidence="10">
    <location>
        <begin position="18"/>
        <end position="442"/>
    </location>
</feature>
<feature type="disulfide bond" evidence="9">
    <location>
        <begin position="232"/>
        <end position="244"/>
    </location>
</feature>
<dbReference type="SUPFAM" id="SSF57424">
    <property type="entry name" value="LDL receptor-like module"/>
    <property type="match status" value="7"/>
</dbReference>
<gene>
    <name evidence="11" type="ORF">SSS_5205</name>
</gene>
<evidence type="ECO:0000256" key="5">
    <source>
        <dbReference type="ARBA" id="ARBA00023136"/>
    </source>
</evidence>
<dbReference type="PROSITE" id="PS50068">
    <property type="entry name" value="LDLRA_2"/>
    <property type="match status" value="7"/>
</dbReference>
<dbReference type="InterPro" id="IPR036055">
    <property type="entry name" value="LDL_receptor-like_sf"/>
</dbReference>
<dbReference type="Gene3D" id="4.10.400.10">
    <property type="entry name" value="Low-density Lipoprotein Receptor"/>
    <property type="match status" value="7"/>
</dbReference>
<reference evidence="12" key="3">
    <citation type="submission" date="2022-06" db="UniProtKB">
        <authorList>
            <consortium name="EnsemblMetazoa"/>
        </authorList>
    </citation>
    <scope>IDENTIFICATION</scope>
</reference>
<evidence type="ECO:0000313" key="12">
    <source>
        <dbReference type="EnsemblMetazoa" id="KAF7494093.1"/>
    </source>
</evidence>
<keyword evidence="13" id="KW-1185">Reference proteome</keyword>
<keyword evidence="8" id="KW-0325">Glycoprotein</keyword>
<dbReference type="PANTHER" id="PTHR22722:SF15">
    <property type="entry name" value="LOW-DENSITY LIPOPROTEIN RECEPTOR-RELATED"/>
    <property type="match status" value="1"/>
</dbReference>
<evidence type="ECO:0000256" key="8">
    <source>
        <dbReference type="ARBA" id="ARBA00023180"/>
    </source>
</evidence>
<keyword evidence="10" id="KW-0732">Signal</keyword>
<keyword evidence="4" id="KW-1133">Transmembrane helix</keyword>
<organism evidence="11">
    <name type="scientific">Sarcoptes scabiei</name>
    <name type="common">Itch mite</name>
    <name type="synonym">Acarus scabiei</name>
    <dbReference type="NCBI Taxonomy" id="52283"/>
    <lineage>
        <taxon>Eukaryota</taxon>
        <taxon>Metazoa</taxon>
        <taxon>Ecdysozoa</taxon>
        <taxon>Arthropoda</taxon>
        <taxon>Chelicerata</taxon>
        <taxon>Arachnida</taxon>
        <taxon>Acari</taxon>
        <taxon>Acariformes</taxon>
        <taxon>Sarcoptiformes</taxon>
        <taxon>Astigmata</taxon>
        <taxon>Psoroptidia</taxon>
        <taxon>Sarcoptoidea</taxon>
        <taxon>Sarcoptidae</taxon>
        <taxon>Sarcoptinae</taxon>
        <taxon>Sarcoptes</taxon>
    </lineage>
</organism>
<feature type="disulfide bond" evidence="9">
    <location>
        <begin position="70"/>
        <end position="88"/>
    </location>
</feature>
<dbReference type="PANTHER" id="PTHR22722">
    <property type="entry name" value="LOW-DENSITY LIPOPROTEIN RECEPTOR-RELATED PROTEIN 2-RELATED"/>
    <property type="match status" value="1"/>
</dbReference>
<sequence>MMMFLGLCLIQISYVYGFFIEDPSSSLSSSSSSSAAAASFLSTLTAPELFSNHEDSYQVVECVMPLYFLCRNHNCLPESHLCDGENDCGDHSDEDPSYCSQIKCNSTTDFQCASGRCVPKSSRCDRIAHCRDRSDERDCLYEPCPKDKFSCANHSQCLDWKEVCDGSIDCKDGKASDELHPDPCPMNVTCPKSTFKCVGTNVCAMPNWMCDGENDCGDNSDENEENCKNFQCPDDWFRCGDNRCIPRNDVCNGVIDCKDHFASDERHPDPCPRNVTCPPDFFSCTETNICAHPHWLCDGADDCGDNSDEDLEMCSKNPCPEDWFRCPYGQRCIPPYWQCDGSNDCSKGEDEQNCDAINLNQDRISNLSDDLIKANSSIPENNTLVSSVDLIDFSRNRSDEERSFDSLRMQQNKLNQASSPIISRIISNHYNPPRHQHHRDQN</sequence>
<dbReference type="FunFam" id="4.10.400.10:FF:000005">
    <property type="entry name" value="low-density lipoprotein receptor-related protein 1B"/>
    <property type="match status" value="2"/>
</dbReference>